<evidence type="ECO:0000313" key="8">
    <source>
        <dbReference type="Proteomes" id="UP000184204"/>
    </source>
</evidence>
<protein>
    <submittedName>
        <fullName evidence="5">HTH-type transcriptional activator HxlR</fullName>
    </submittedName>
    <submittedName>
        <fullName evidence="6">Transcriptional regulator, HxlR family</fullName>
    </submittedName>
</protein>
<dbReference type="KEGG" id="cpro:CPRO_22250"/>
<accession>A0A0X8VB96</accession>
<proteinExistence type="predicted"/>
<evidence type="ECO:0000313" key="6">
    <source>
        <dbReference type="EMBL" id="SHE84978.1"/>
    </source>
</evidence>
<dbReference type="Pfam" id="PF01638">
    <property type="entry name" value="HxlR"/>
    <property type="match status" value="1"/>
</dbReference>
<reference evidence="5 7" key="1">
    <citation type="journal article" date="2016" name="Genome Announc.">
        <title>Complete Genome Sequence of the Amino Acid-Fermenting Clostridium propionicum X2 (DSM 1682).</title>
        <authorList>
            <person name="Poehlein A."/>
            <person name="Schlien K."/>
            <person name="Chowdhury N.P."/>
            <person name="Gottschalk G."/>
            <person name="Buckel W."/>
            <person name="Daniel R."/>
        </authorList>
    </citation>
    <scope>NUCLEOTIDE SEQUENCE [LARGE SCALE GENOMIC DNA]</scope>
    <source>
        <strain evidence="5 7">X2</strain>
    </source>
</reference>
<dbReference type="Proteomes" id="UP000184204">
    <property type="component" value="Unassembled WGS sequence"/>
</dbReference>
<evidence type="ECO:0000256" key="1">
    <source>
        <dbReference type="ARBA" id="ARBA00023015"/>
    </source>
</evidence>
<feature type="domain" description="HTH hxlR-type" evidence="4">
    <location>
        <begin position="14"/>
        <end position="113"/>
    </location>
</feature>
<gene>
    <name evidence="5" type="primary">hxlR_2</name>
    <name evidence="5" type="ORF">CPRO_22250</name>
    <name evidence="6" type="ORF">SAMN02745151_01999</name>
</gene>
<dbReference type="InterPro" id="IPR036388">
    <property type="entry name" value="WH-like_DNA-bd_sf"/>
</dbReference>
<keyword evidence="3" id="KW-0804">Transcription</keyword>
<evidence type="ECO:0000313" key="7">
    <source>
        <dbReference type="Proteomes" id="UP000068026"/>
    </source>
</evidence>
<sequence length="114" mass="12921">MKDMIIFMGDNVFCPVTYSLSLIGGKWKLAIIWVLSQCGTLRFNELKKKTVGITNMMLTSSLKELEQDGLIERVQYNVMPPHVEYSLAEAGRKLLPVLDELAKWGAELAQEKMD</sequence>
<evidence type="ECO:0000256" key="3">
    <source>
        <dbReference type="ARBA" id="ARBA00023163"/>
    </source>
</evidence>
<dbReference type="PROSITE" id="PS51118">
    <property type="entry name" value="HTH_HXLR"/>
    <property type="match status" value="1"/>
</dbReference>
<dbReference type="RefSeq" id="WP_066051623.1">
    <property type="nucleotide sequence ID" value="NZ_CP014223.1"/>
</dbReference>
<evidence type="ECO:0000313" key="5">
    <source>
        <dbReference type="EMBL" id="AMJ41805.1"/>
    </source>
</evidence>
<keyword evidence="1" id="KW-0805">Transcription regulation</keyword>
<reference evidence="8" key="3">
    <citation type="submission" date="2016-11" db="EMBL/GenBank/DDBJ databases">
        <authorList>
            <person name="Jaros S."/>
            <person name="Januszkiewicz K."/>
            <person name="Wedrychowicz H."/>
        </authorList>
    </citation>
    <scope>NUCLEOTIDE SEQUENCE [LARGE SCALE GENOMIC DNA]</scope>
    <source>
        <strain evidence="8">DSM 1682</strain>
    </source>
</reference>
<dbReference type="SUPFAM" id="SSF46785">
    <property type="entry name" value="Winged helix' DNA-binding domain"/>
    <property type="match status" value="1"/>
</dbReference>
<name>A0A0X8VB96_ANAPI</name>
<dbReference type="Gene3D" id="1.10.10.10">
    <property type="entry name" value="Winged helix-like DNA-binding domain superfamily/Winged helix DNA-binding domain"/>
    <property type="match status" value="1"/>
</dbReference>
<organism evidence="6 8">
    <name type="scientific">Anaerotignum propionicum DSM 1682</name>
    <dbReference type="NCBI Taxonomy" id="991789"/>
    <lineage>
        <taxon>Bacteria</taxon>
        <taxon>Bacillati</taxon>
        <taxon>Bacillota</taxon>
        <taxon>Clostridia</taxon>
        <taxon>Lachnospirales</taxon>
        <taxon>Anaerotignaceae</taxon>
        <taxon>Anaerotignum</taxon>
    </lineage>
</organism>
<dbReference type="AlphaFoldDB" id="A0A0X8VB96"/>
<evidence type="ECO:0000259" key="4">
    <source>
        <dbReference type="PROSITE" id="PS51118"/>
    </source>
</evidence>
<dbReference type="PANTHER" id="PTHR33204:SF29">
    <property type="entry name" value="TRANSCRIPTIONAL REGULATOR"/>
    <property type="match status" value="1"/>
</dbReference>
<dbReference type="PANTHER" id="PTHR33204">
    <property type="entry name" value="TRANSCRIPTIONAL REGULATOR, MARR FAMILY"/>
    <property type="match status" value="1"/>
</dbReference>
<evidence type="ECO:0000256" key="2">
    <source>
        <dbReference type="ARBA" id="ARBA00023125"/>
    </source>
</evidence>
<dbReference type="EMBL" id="CP014223">
    <property type="protein sequence ID" value="AMJ41805.1"/>
    <property type="molecule type" value="Genomic_DNA"/>
</dbReference>
<reference evidence="6" key="4">
    <citation type="submission" date="2016-11" db="EMBL/GenBank/DDBJ databases">
        <authorList>
            <person name="Varghese N."/>
            <person name="Submissions S."/>
        </authorList>
    </citation>
    <scope>NUCLEOTIDE SEQUENCE</scope>
    <source>
        <strain evidence="6">DSM 1682</strain>
    </source>
</reference>
<dbReference type="InterPro" id="IPR002577">
    <property type="entry name" value="HTH_HxlR"/>
</dbReference>
<keyword evidence="7" id="KW-1185">Reference proteome</keyword>
<dbReference type="GO" id="GO:0003677">
    <property type="term" value="F:DNA binding"/>
    <property type="evidence" value="ECO:0007669"/>
    <property type="project" value="UniProtKB-KW"/>
</dbReference>
<dbReference type="OrthoDB" id="9791143at2"/>
<dbReference type="Proteomes" id="UP000068026">
    <property type="component" value="Chromosome"/>
</dbReference>
<dbReference type="EMBL" id="FQUA01000008">
    <property type="protein sequence ID" value="SHE84978.1"/>
    <property type="molecule type" value="Genomic_DNA"/>
</dbReference>
<keyword evidence="2" id="KW-0238">DNA-binding</keyword>
<reference evidence="7" key="2">
    <citation type="submission" date="2016-01" db="EMBL/GenBank/DDBJ databases">
        <authorList>
            <person name="Poehlein A."/>
            <person name="Schlien K."/>
            <person name="Gottschalk G."/>
            <person name="Buckel W."/>
            <person name="Daniel R."/>
        </authorList>
    </citation>
    <scope>NUCLEOTIDE SEQUENCE [LARGE SCALE GENOMIC DNA]</scope>
    <source>
        <strain evidence="7">X2</strain>
    </source>
</reference>
<dbReference type="InterPro" id="IPR036390">
    <property type="entry name" value="WH_DNA-bd_sf"/>
</dbReference>